<name>A0ABY7NLC0_9SPHN</name>
<feature type="signal peptide" evidence="1">
    <location>
        <begin position="1"/>
        <end position="21"/>
    </location>
</feature>
<proteinExistence type="predicted"/>
<evidence type="ECO:0000256" key="1">
    <source>
        <dbReference type="SAM" id="SignalP"/>
    </source>
</evidence>
<accession>A0ABY7NLC0</accession>
<evidence type="ECO:0000313" key="2">
    <source>
        <dbReference type="EMBL" id="WBO22329.1"/>
    </source>
</evidence>
<feature type="chain" id="PRO_5046722741" description="DUF4034 domain-containing protein" evidence="1">
    <location>
        <begin position="22"/>
        <end position="754"/>
    </location>
</feature>
<evidence type="ECO:0008006" key="4">
    <source>
        <dbReference type="Google" id="ProtNLM"/>
    </source>
</evidence>
<evidence type="ECO:0000313" key="3">
    <source>
        <dbReference type="Proteomes" id="UP001210865"/>
    </source>
</evidence>
<sequence length="754" mass="80960">MSRLSGRAIAAVVLVTLTGRAAGSGGPPPLPDYVTAAATAPVDQAALAAGRLGIMKGHAPAAILYLDWRLLNGLRVDAASTASLATPCCGRSQNDESAWLAARRAVPGASTDLYYVATDREGPNYTAIPTCFPDAFVTATATLQARIARYEAKSPDVRAWLAAQDAVFDACSKSGVTLPVLAANAPAWLRADHGYQEAALALYDARLDEAERDFVAIGRDRGSPWQPLALYLQARVIQRRALDRPGADNFARAHEAIAKLESAPAGTYGKGEVERMKQVLDYHEQPAALLARLDRALNAPGVPGDVAVKFKDYQSLSATAPQMPDAADWIATLDPKDRAAGLAHARARWQASHKTAWLLAALSLAMPADADAGALVDDAARLPASDPGWLTARYHRLRLTIARRPPAELRAEVDTILARRDLTPSDRNIFLAVRAQSASSLADFAAHALRRPYCTGAGRGCVDGDWPAGDGMLGRQGHGYVGFGGDARAIIDRLPLAQRLTLARDPSLPREQRLDLSLTNYARAVLLQDDAAIDQTARALTGLLPQVRRDWLAIVATPPGPAKRFAEIVVMAKIPSLRTDLADYARPEGSEPSFAGYWVDWLRVPVGGKAPAPSFPPAGAYMPQGFWDGRDSDAGPDEADLPCAGKCGPGTFALHMPGFAAPLTAAALRERSHFFTDATIGPDARGARSLWEDALAFVTAHPNDPRAAETLYRLIRVARWGGNHEHLGRRAFMLLHSRYTGSVWAKRSPFYYDS</sequence>
<dbReference type="RefSeq" id="WP_270076976.1">
    <property type="nucleotide sequence ID" value="NZ_CP115174.1"/>
</dbReference>
<keyword evidence="3" id="KW-1185">Reference proteome</keyword>
<protein>
    <recommendedName>
        <fullName evidence="4">DUF4034 domain-containing protein</fullName>
    </recommendedName>
</protein>
<organism evidence="2 3">
    <name type="scientific">Sphingomonas abietis</name>
    <dbReference type="NCBI Taxonomy" id="3012344"/>
    <lineage>
        <taxon>Bacteria</taxon>
        <taxon>Pseudomonadati</taxon>
        <taxon>Pseudomonadota</taxon>
        <taxon>Alphaproteobacteria</taxon>
        <taxon>Sphingomonadales</taxon>
        <taxon>Sphingomonadaceae</taxon>
        <taxon>Sphingomonas</taxon>
    </lineage>
</organism>
<reference evidence="2 3" key="1">
    <citation type="submission" date="2022-12" db="EMBL/GenBank/DDBJ databases">
        <title>Sphingomonas abieness sp. nov., an endophytic bacterium isolated from Abies koreana.</title>
        <authorList>
            <person name="Jiang L."/>
            <person name="Lee J."/>
        </authorList>
    </citation>
    <scope>NUCLEOTIDE SEQUENCE [LARGE SCALE GENOMIC DNA]</scope>
    <source>
        <strain evidence="3">PAMB 00755</strain>
    </source>
</reference>
<gene>
    <name evidence="2" type="ORF">PBT88_19640</name>
</gene>
<dbReference type="EMBL" id="CP115174">
    <property type="protein sequence ID" value="WBO22329.1"/>
    <property type="molecule type" value="Genomic_DNA"/>
</dbReference>
<dbReference type="Proteomes" id="UP001210865">
    <property type="component" value="Chromosome"/>
</dbReference>
<keyword evidence="1" id="KW-0732">Signal</keyword>